<dbReference type="InterPro" id="IPR001763">
    <property type="entry name" value="Rhodanese-like_dom"/>
</dbReference>
<dbReference type="Pfam" id="PF00899">
    <property type="entry name" value="ThiF"/>
    <property type="match status" value="1"/>
</dbReference>
<evidence type="ECO:0000256" key="4">
    <source>
        <dbReference type="SAM" id="MobiDB-lite"/>
    </source>
</evidence>
<organism evidence="6 7">
    <name type="scientific">Labedella phragmitis</name>
    <dbReference type="NCBI Taxonomy" id="2498849"/>
    <lineage>
        <taxon>Bacteria</taxon>
        <taxon>Bacillati</taxon>
        <taxon>Actinomycetota</taxon>
        <taxon>Actinomycetes</taxon>
        <taxon>Micrococcales</taxon>
        <taxon>Microbacteriaceae</taxon>
        <taxon>Labedella</taxon>
    </lineage>
</organism>
<dbReference type="PANTHER" id="PTHR10953">
    <property type="entry name" value="UBIQUITIN-ACTIVATING ENZYME E1"/>
    <property type="match status" value="1"/>
</dbReference>
<dbReference type="PANTHER" id="PTHR10953:SF102">
    <property type="entry name" value="ADENYLYLTRANSFERASE AND SULFURTRANSFERASE MOCS3"/>
    <property type="match status" value="1"/>
</dbReference>
<dbReference type="InterPro" id="IPR036873">
    <property type="entry name" value="Rhodanese-like_dom_sf"/>
</dbReference>
<feature type="region of interest" description="Disordered" evidence="4">
    <location>
        <begin position="22"/>
        <end position="43"/>
    </location>
</feature>
<keyword evidence="1" id="KW-0808">Transferase</keyword>
<dbReference type="GO" id="GO:0005829">
    <property type="term" value="C:cytosol"/>
    <property type="evidence" value="ECO:0007669"/>
    <property type="project" value="TreeGrafter"/>
</dbReference>
<reference evidence="6 7" key="1">
    <citation type="submission" date="2018-12" db="EMBL/GenBank/DDBJ databases">
        <authorList>
            <person name="Li F."/>
        </authorList>
    </citation>
    <scope>NUCLEOTIDE SEQUENCE [LARGE SCALE GENOMIC DNA]</scope>
    <source>
        <strain evidence="6 7">11W25H-1</strain>
    </source>
</reference>
<gene>
    <name evidence="6" type="ORF">ELQ90_05140</name>
</gene>
<evidence type="ECO:0000259" key="5">
    <source>
        <dbReference type="PROSITE" id="PS50206"/>
    </source>
</evidence>
<dbReference type="InterPro" id="IPR035985">
    <property type="entry name" value="Ubiquitin-activating_enz"/>
</dbReference>
<dbReference type="GO" id="GO:0016779">
    <property type="term" value="F:nucleotidyltransferase activity"/>
    <property type="evidence" value="ECO:0007669"/>
    <property type="project" value="TreeGrafter"/>
</dbReference>
<dbReference type="Gene3D" id="3.40.250.10">
    <property type="entry name" value="Rhodanese-like domain"/>
    <property type="match status" value="1"/>
</dbReference>
<dbReference type="EMBL" id="RZNB01000002">
    <property type="protein sequence ID" value="RWZ51502.1"/>
    <property type="molecule type" value="Genomic_DNA"/>
</dbReference>
<dbReference type="CDD" id="cd00757">
    <property type="entry name" value="ThiF_MoeB_HesA_family"/>
    <property type="match status" value="1"/>
</dbReference>
<dbReference type="Proteomes" id="UP000288547">
    <property type="component" value="Unassembled WGS sequence"/>
</dbReference>
<dbReference type="Gene3D" id="3.40.50.720">
    <property type="entry name" value="NAD(P)-binding Rossmann-like Domain"/>
    <property type="match status" value="1"/>
</dbReference>
<dbReference type="GO" id="GO:0004792">
    <property type="term" value="F:thiosulfate-cyanide sulfurtransferase activity"/>
    <property type="evidence" value="ECO:0007669"/>
    <property type="project" value="TreeGrafter"/>
</dbReference>
<dbReference type="GO" id="GO:0005524">
    <property type="term" value="F:ATP binding"/>
    <property type="evidence" value="ECO:0007669"/>
    <property type="project" value="UniProtKB-KW"/>
</dbReference>
<dbReference type="Pfam" id="PF00581">
    <property type="entry name" value="Rhodanese"/>
    <property type="match status" value="1"/>
</dbReference>
<dbReference type="FunFam" id="3.40.50.720:FF:000033">
    <property type="entry name" value="Adenylyltransferase and sulfurtransferase MOCS3"/>
    <property type="match status" value="1"/>
</dbReference>
<proteinExistence type="predicted"/>
<evidence type="ECO:0000256" key="2">
    <source>
        <dbReference type="ARBA" id="ARBA00022741"/>
    </source>
</evidence>
<evidence type="ECO:0000313" key="6">
    <source>
        <dbReference type="EMBL" id="RWZ51502.1"/>
    </source>
</evidence>
<protein>
    <submittedName>
        <fullName evidence="6">Molybdopterin biosynthesis protein MoeB</fullName>
    </submittedName>
</protein>
<sequence length="403" mass="42348">MMSFRGHTSVASRSYRAFEATAPVDRASAARPTSASGCDNRDMPDSARFARQIVLPGFGDAAQDRLTASRVLVVGAGGLGSTVIPTIAGAGVGTIGIVDDDVVETSNLHRQLVHGTDDVGRRKVDSAADRVRELAPDATVVRHPERLTAANIEEILSGYDLVVDGSDNFPTRYLVNDATTLADLPSVWGAVSQYGGQVGVSWASRGPQYRDLFPTPPPPGSVLSCAVGGVLPTTVGVIGSLMATEVIKIITGVGDPLVGRVTVFDGLSGGFRELAYGADPDARPVTELIDYDAFCGIAPADAATTISAEDLASRLDDVTLVDVREPWEAAIASLPGAVLLPLGELPSRLDEIDTSRPAVVYCHRGIRSASAREHLEENGIDAVHLDGGIDAWSRLVDPSIVRY</sequence>
<dbReference type="GO" id="GO:0008146">
    <property type="term" value="F:sulfotransferase activity"/>
    <property type="evidence" value="ECO:0007669"/>
    <property type="project" value="TreeGrafter"/>
</dbReference>
<feature type="domain" description="Rhodanese" evidence="5">
    <location>
        <begin position="314"/>
        <end position="401"/>
    </location>
</feature>
<dbReference type="OrthoDB" id="9804286at2"/>
<keyword evidence="7" id="KW-1185">Reference proteome</keyword>
<dbReference type="InterPro" id="IPR000594">
    <property type="entry name" value="ThiF_NAD_FAD-bd"/>
</dbReference>
<dbReference type="SMART" id="SM00450">
    <property type="entry name" value="RHOD"/>
    <property type="match status" value="1"/>
</dbReference>
<keyword evidence="2" id="KW-0547">Nucleotide-binding</keyword>
<dbReference type="InterPro" id="IPR045886">
    <property type="entry name" value="ThiF/MoeB/HesA"/>
</dbReference>
<dbReference type="GO" id="GO:0008641">
    <property type="term" value="F:ubiquitin-like modifier activating enzyme activity"/>
    <property type="evidence" value="ECO:0007669"/>
    <property type="project" value="InterPro"/>
</dbReference>
<evidence type="ECO:0000256" key="3">
    <source>
        <dbReference type="ARBA" id="ARBA00022840"/>
    </source>
</evidence>
<evidence type="ECO:0000313" key="7">
    <source>
        <dbReference type="Proteomes" id="UP000288547"/>
    </source>
</evidence>
<dbReference type="PROSITE" id="PS50206">
    <property type="entry name" value="RHODANESE_3"/>
    <property type="match status" value="1"/>
</dbReference>
<dbReference type="SUPFAM" id="SSF69572">
    <property type="entry name" value="Activating enzymes of the ubiquitin-like proteins"/>
    <property type="match status" value="1"/>
</dbReference>
<accession>A0A3S4AM12</accession>
<name>A0A3S4AM12_9MICO</name>
<dbReference type="AlphaFoldDB" id="A0A3S4AM12"/>
<keyword evidence="3" id="KW-0067">ATP-binding</keyword>
<evidence type="ECO:0000256" key="1">
    <source>
        <dbReference type="ARBA" id="ARBA00022679"/>
    </source>
</evidence>
<comment type="caution">
    <text evidence="6">The sequence shown here is derived from an EMBL/GenBank/DDBJ whole genome shotgun (WGS) entry which is preliminary data.</text>
</comment>